<dbReference type="AlphaFoldDB" id="A0A1E5BJ83"/>
<protein>
    <recommendedName>
        <fullName evidence="3">DUF1800 domain-containing protein</fullName>
    </recommendedName>
</protein>
<name>A0A1E5BJ83_9VIBR</name>
<evidence type="ECO:0000313" key="2">
    <source>
        <dbReference type="Proteomes" id="UP000094741"/>
    </source>
</evidence>
<dbReference type="PANTHER" id="PTHR43737">
    <property type="entry name" value="BLL7424 PROTEIN"/>
    <property type="match status" value="1"/>
</dbReference>
<proteinExistence type="predicted"/>
<sequence>MNVEGWIEHQTSLPATSHHQLFRTPFPGQAQRNHKNAWYQIALYSDDQFRQRAAYALSQILVVSRAHKKLSSRSEALTIYYDILVNNAFGNYRELLEKTALHPVMGTYLSMNGSKKADLKLNSFPDENFAREVMQLFTIGLYELNQDGSMRQKDGAPIPTYTQSDIEEVARALTGWRHDDWAFTKPMINLSQYHDTGSKEVLGFHIPAGQTPYQDLSSVLDILFNHSNTAPFVSRLLIQRLVTSNPSPEYVERVADVFDDDGHGIRGNLKAIFRAIILDQDAQNGSGTKIKEPIIVATHFHRAFDAQLSSERISDANRIMVNVHQEPVGSPSVFNFYSPNYQPVGPLSDFNMVAPETEILTWASYVDLINYLSSYVGYRPSYDLSLPLSDLQEVAYDSNKLLNLIDARLFGGTMSEQLRTSIIDGLNLQPKDATATTRIYHAVTISLASDEFFIQD</sequence>
<evidence type="ECO:0008006" key="3">
    <source>
        <dbReference type="Google" id="ProtNLM"/>
    </source>
</evidence>
<dbReference type="eggNOG" id="COG5267">
    <property type="taxonomic scope" value="Bacteria"/>
</dbReference>
<reference evidence="1 2" key="1">
    <citation type="journal article" date="2012" name="Science">
        <title>Ecological populations of bacteria act as socially cohesive units of antibiotic production and resistance.</title>
        <authorList>
            <person name="Cordero O.X."/>
            <person name="Wildschutte H."/>
            <person name="Kirkup B."/>
            <person name="Proehl S."/>
            <person name="Ngo L."/>
            <person name="Hussain F."/>
            <person name="Le Roux F."/>
            <person name="Mincer T."/>
            <person name="Polz M.F."/>
        </authorList>
    </citation>
    <scope>NUCLEOTIDE SEQUENCE [LARGE SCALE GENOMIC DNA]</scope>
    <source>
        <strain evidence="1 2">ZF-129</strain>
    </source>
</reference>
<dbReference type="InterPro" id="IPR014917">
    <property type="entry name" value="DUF1800"/>
</dbReference>
<comment type="caution">
    <text evidence="1">The sequence shown here is derived from an EMBL/GenBank/DDBJ whole genome shotgun (WGS) entry which is preliminary data.</text>
</comment>
<dbReference type="EMBL" id="AJYQ02000018">
    <property type="protein sequence ID" value="OEE37549.1"/>
    <property type="molecule type" value="Genomic_DNA"/>
</dbReference>
<dbReference type="Pfam" id="PF08811">
    <property type="entry name" value="DUF1800"/>
    <property type="match status" value="1"/>
</dbReference>
<evidence type="ECO:0000313" key="1">
    <source>
        <dbReference type="EMBL" id="OEE37549.1"/>
    </source>
</evidence>
<accession>A0A1E5BJ83</accession>
<dbReference type="Proteomes" id="UP000094741">
    <property type="component" value="Unassembled WGS sequence"/>
</dbReference>
<gene>
    <name evidence="1" type="ORF">A1QO_17475</name>
</gene>
<organism evidence="1 2">
    <name type="scientific">Vibrio genomosp. F10 str. ZF-129</name>
    <dbReference type="NCBI Taxonomy" id="1187848"/>
    <lineage>
        <taxon>Bacteria</taxon>
        <taxon>Pseudomonadati</taxon>
        <taxon>Pseudomonadota</taxon>
        <taxon>Gammaproteobacteria</taxon>
        <taxon>Vibrionales</taxon>
        <taxon>Vibrionaceae</taxon>
        <taxon>Vibrio</taxon>
    </lineage>
</organism>
<dbReference type="PANTHER" id="PTHR43737:SF1">
    <property type="entry name" value="DUF1501 DOMAIN-CONTAINING PROTEIN"/>
    <property type="match status" value="1"/>
</dbReference>